<feature type="compositionally biased region" description="Basic residues" evidence="1">
    <location>
        <begin position="1"/>
        <end position="10"/>
    </location>
</feature>
<name>A0ABR2SV79_9ROSI</name>
<comment type="caution">
    <text evidence="2">The sequence shown here is derived from an EMBL/GenBank/DDBJ whole genome shotgun (WGS) entry which is preliminary data.</text>
</comment>
<protein>
    <submittedName>
        <fullName evidence="2">Uncharacterized protein</fullName>
    </submittedName>
</protein>
<dbReference type="Proteomes" id="UP001396334">
    <property type="component" value="Unassembled WGS sequence"/>
</dbReference>
<evidence type="ECO:0000313" key="3">
    <source>
        <dbReference type="Proteomes" id="UP001396334"/>
    </source>
</evidence>
<evidence type="ECO:0000313" key="2">
    <source>
        <dbReference type="EMBL" id="KAK9028884.1"/>
    </source>
</evidence>
<evidence type="ECO:0000256" key="1">
    <source>
        <dbReference type="SAM" id="MobiDB-lite"/>
    </source>
</evidence>
<sequence>MIVERKKHNSRPQTSANRSGKDNEHIFPHSNPFFEDLVKVDLHTDFSANYGDIIDESIYMNIPLLNDPIVDAPILAQFMLLIPRVNDNLMVCDVALSNVTWNLIALNKHLLSIAIQHILNVPPPTANLGSNRFDSLYDICGNADESSLHILRDCLMTRNLWDALIHFQQLPNFFSA</sequence>
<keyword evidence="3" id="KW-1185">Reference proteome</keyword>
<proteinExistence type="predicted"/>
<dbReference type="EMBL" id="JBBPBN010000011">
    <property type="protein sequence ID" value="KAK9028884.1"/>
    <property type="molecule type" value="Genomic_DNA"/>
</dbReference>
<organism evidence="2 3">
    <name type="scientific">Hibiscus sabdariffa</name>
    <name type="common">roselle</name>
    <dbReference type="NCBI Taxonomy" id="183260"/>
    <lineage>
        <taxon>Eukaryota</taxon>
        <taxon>Viridiplantae</taxon>
        <taxon>Streptophyta</taxon>
        <taxon>Embryophyta</taxon>
        <taxon>Tracheophyta</taxon>
        <taxon>Spermatophyta</taxon>
        <taxon>Magnoliopsida</taxon>
        <taxon>eudicotyledons</taxon>
        <taxon>Gunneridae</taxon>
        <taxon>Pentapetalae</taxon>
        <taxon>rosids</taxon>
        <taxon>malvids</taxon>
        <taxon>Malvales</taxon>
        <taxon>Malvaceae</taxon>
        <taxon>Malvoideae</taxon>
        <taxon>Hibiscus</taxon>
    </lineage>
</organism>
<gene>
    <name evidence="2" type="ORF">V6N11_026020</name>
</gene>
<feature type="region of interest" description="Disordered" evidence="1">
    <location>
        <begin position="1"/>
        <end position="25"/>
    </location>
</feature>
<reference evidence="2 3" key="1">
    <citation type="journal article" date="2024" name="G3 (Bethesda)">
        <title>Genome assembly of Hibiscus sabdariffa L. provides insights into metabolisms of medicinal natural products.</title>
        <authorList>
            <person name="Kim T."/>
        </authorList>
    </citation>
    <scope>NUCLEOTIDE SEQUENCE [LARGE SCALE GENOMIC DNA]</scope>
    <source>
        <strain evidence="2">TK-2024</strain>
        <tissue evidence="2">Old leaves</tissue>
    </source>
</reference>
<accession>A0ABR2SV79</accession>